<dbReference type="PATRIC" id="fig|755172.3.peg.922"/>
<dbReference type="Gene3D" id="3.30.1180.10">
    <property type="match status" value="1"/>
</dbReference>
<dbReference type="EMBL" id="LSDG01000026">
    <property type="protein sequence ID" value="KXB66720.1"/>
    <property type="molecule type" value="Genomic_DNA"/>
</dbReference>
<accession>A0A134AGR1</accession>
<keyword evidence="1" id="KW-0446">Lipid-binding</keyword>
<dbReference type="InterPro" id="IPR003797">
    <property type="entry name" value="DegV"/>
</dbReference>
<dbReference type="Proteomes" id="UP000070442">
    <property type="component" value="Unassembled WGS sequence"/>
</dbReference>
<dbReference type="PANTHER" id="PTHR33434">
    <property type="entry name" value="DEGV DOMAIN-CONTAINING PROTEIN DR_1986-RELATED"/>
    <property type="match status" value="1"/>
</dbReference>
<dbReference type="PROSITE" id="PS51482">
    <property type="entry name" value="DEGV"/>
    <property type="match status" value="1"/>
</dbReference>
<evidence type="ECO:0000256" key="1">
    <source>
        <dbReference type="ARBA" id="ARBA00023121"/>
    </source>
</evidence>
<evidence type="ECO:0000313" key="3">
    <source>
        <dbReference type="Proteomes" id="UP000070442"/>
    </source>
</evidence>
<dbReference type="Pfam" id="PF02645">
    <property type="entry name" value="DegV"/>
    <property type="match status" value="1"/>
</dbReference>
<dbReference type="NCBIfam" id="TIGR00762">
    <property type="entry name" value="DegV"/>
    <property type="match status" value="1"/>
</dbReference>
<dbReference type="PANTHER" id="PTHR33434:SF2">
    <property type="entry name" value="FATTY ACID-BINDING PROTEIN TM_1468"/>
    <property type="match status" value="1"/>
</dbReference>
<keyword evidence="3" id="KW-1185">Reference proteome</keyword>
<dbReference type="SUPFAM" id="SSF82549">
    <property type="entry name" value="DAK1/DegV-like"/>
    <property type="match status" value="1"/>
</dbReference>
<dbReference type="RefSeq" id="WP_068367780.1">
    <property type="nucleotide sequence ID" value="NZ_CAIJCT010000009.1"/>
</dbReference>
<evidence type="ECO:0000313" key="2">
    <source>
        <dbReference type="EMBL" id="KXB66720.1"/>
    </source>
</evidence>
<sequence length="280" mass="31014">MKKIAIVCDTSADFTRDEAEAMGIIYVPFTIDANGTSYIDTYDLDLESLYRDMKETKEPIRTACPSPFHFKEAIESADADECFVVTISSKLSGSHNAAASGIHAVLEEHPHKKIALIDSKSASAGTSNVVSKLYQWIQEGKTFDEAQKAIEDYVEEQNTFFILESMDNLIKNGRIPKLAGKAVNVLNMKPIMRSEHGSIALHQINRGFKKSLMRLGDELIKLSKEKSADLITICYSHAEDKAEMLSKRLQEEIENAKILMVQTKGLASAYADYGGIVVAL</sequence>
<reference evidence="3" key="1">
    <citation type="submission" date="2016-01" db="EMBL/GenBank/DDBJ databases">
        <authorList>
            <person name="Mitreva M."/>
            <person name="Pepin K.H."/>
            <person name="Mihindukulasuriya K.A."/>
            <person name="Fulton R."/>
            <person name="Fronick C."/>
            <person name="O'Laughlin M."/>
            <person name="Miner T."/>
            <person name="Herter B."/>
            <person name="Rosa B.A."/>
            <person name="Cordes M."/>
            <person name="Tomlinson C."/>
            <person name="Wollam A."/>
            <person name="Palsikar V.B."/>
            <person name="Mardis E.R."/>
            <person name="Wilson R.K."/>
        </authorList>
    </citation>
    <scope>NUCLEOTIDE SEQUENCE [LARGE SCALE GENOMIC DNA]</scope>
    <source>
        <strain evidence="3">DNF00729</strain>
    </source>
</reference>
<dbReference type="AlphaFoldDB" id="A0A134AGR1"/>
<organism evidence="2 3">
    <name type="scientific">Aedoeadaptatus coxii</name>
    <dbReference type="NCBI Taxonomy" id="755172"/>
    <lineage>
        <taxon>Bacteria</taxon>
        <taxon>Bacillati</taxon>
        <taxon>Bacillota</taxon>
        <taxon>Tissierellia</taxon>
        <taxon>Tissierellales</taxon>
        <taxon>Peptoniphilaceae</taxon>
        <taxon>Aedoeadaptatus</taxon>
    </lineage>
</organism>
<proteinExistence type="predicted"/>
<dbReference type="OrthoDB" id="2138472at2"/>
<dbReference type="GO" id="GO:0008289">
    <property type="term" value="F:lipid binding"/>
    <property type="evidence" value="ECO:0007669"/>
    <property type="project" value="UniProtKB-KW"/>
</dbReference>
<dbReference type="Gene3D" id="3.40.50.10170">
    <property type="match status" value="1"/>
</dbReference>
<name>A0A134AGR1_9FIRM</name>
<dbReference type="STRING" id="755172.HMPREF1863_00963"/>
<comment type="caution">
    <text evidence="2">The sequence shown here is derived from an EMBL/GenBank/DDBJ whole genome shotgun (WGS) entry which is preliminary data.</text>
</comment>
<dbReference type="InterPro" id="IPR043168">
    <property type="entry name" value="DegV_C"/>
</dbReference>
<gene>
    <name evidence="2" type="ORF">HMPREF1863_00963</name>
</gene>
<protein>
    <submittedName>
        <fullName evidence="2">EDD domain protein, DegV family</fullName>
    </submittedName>
</protein>
<dbReference type="InterPro" id="IPR050270">
    <property type="entry name" value="DegV_domain_contain"/>
</dbReference>